<dbReference type="InterPro" id="IPR013783">
    <property type="entry name" value="Ig-like_fold"/>
</dbReference>
<dbReference type="GO" id="GO:0006516">
    <property type="term" value="P:glycoprotein catabolic process"/>
    <property type="evidence" value="ECO:0007669"/>
    <property type="project" value="TreeGrafter"/>
</dbReference>
<dbReference type="OrthoDB" id="9801077at2"/>
<organism evidence="4 5">
    <name type="scientific">Evansella caseinilytica</name>
    <dbReference type="NCBI Taxonomy" id="1503961"/>
    <lineage>
        <taxon>Bacteria</taxon>
        <taxon>Bacillati</taxon>
        <taxon>Bacillota</taxon>
        <taxon>Bacilli</taxon>
        <taxon>Bacillales</taxon>
        <taxon>Bacillaceae</taxon>
        <taxon>Evansella</taxon>
    </lineage>
</organism>
<dbReference type="InterPro" id="IPR050887">
    <property type="entry name" value="Beta-mannosidase_GH2"/>
</dbReference>
<dbReference type="EMBL" id="FNPI01000005">
    <property type="protein sequence ID" value="SDY99546.1"/>
    <property type="molecule type" value="Genomic_DNA"/>
</dbReference>
<dbReference type="Pfam" id="PF17786">
    <property type="entry name" value="Mannosidase_ig"/>
    <property type="match status" value="1"/>
</dbReference>
<dbReference type="STRING" id="1503961.SAMN05421736_10522"/>
<proteinExistence type="predicted"/>
<dbReference type="SUPFAM" id="SSF51445">
    <property type="entry name" value="(Trans)glycosidases"/>
    <property type="match status" value="1"/>
</dbReference>
<keyword evidence="5" id="KW-1185">Reference proteome</keyword>
<dbReference type="InterPro" id="IPR041447">
    <property type="entry name" value="Mannosidase_ig"/>
</dbReference>
<dbReference type="InterPro" id="IPR041625">
    <property type="entry name" value="Beta-mannosidase_Ig"/>
</dbReference>
<protein>
    <submittedName>
        <fullName evidence="4">Beta-mannosidase</fullName>
    </submittedName>
</protein>
<feature type="domain" description="Mannosidase Ig/CBM-like" evidence="3">
    <location>
        <begin position="64"/>
        <end position="152"/>
    </location>
</feature>
<dbReference type="Proteomes" id="UP000198935">
    <property type="component" value="Unassembled WGS sequence"/>
</dbReference>
<accession>A0A1H3PEM0</accession>
<evidence type="ECO:0000259" key="2">
    <source>
        <dbReference type="Pfam" id="PF17753"/>
    </source>
</evidence>
<dbReference type="SUPFAM" id="SSF49303">
    <property type="entry name" value="beta-Galactosidase/glucuronidase domain"/>
    <property type="match status" value="2"/>
</dbReference>
<reference evidence="5" key="1">
    <citation type="submission" date="2016-10" db="EMBL/GenBank/DDBJ databases">
        <authorList>
            <person name="Varghese N."/>
            <person name="Submissions S."/>
        </authorList>
    </citation>
    <scope>NUCLEOTIDE SEQUENCE [LARGE SCALE GENOMIC DNA]</scope>
    <source>
        <strain evidence="5">SP</strain>
    </source>
</reference>
<evidence type="ECO:0000313" key="4">
    <source>
        <dbReference type="EMBL" id="SDY99546.1"/>
    </source>
</evidence>
<gene>
    <name evidence="4" type="ORF">SAMN05421736_10522</name>
</gene>
<dbReference type="InterPro" id="IPR017853">
    <property type="entry name" value="GH"/>
</dbReference>
<feature type="domain" description="Beta-mannosidase Ig-fold" evidence="2">
    <location>
        <begin position="155"/>
        <end position="223"/>
    </location>
</feature>
<evidence type="ECO:0000259" key="3">
    <source>
        <dbReference type="Pfam" id="PF17786"/>
    </source>
</evidence>
<evidence type="ECO:0000313" key="5">
    <source>
        <dbReference type="Proteomes" id="UP000198935"/>
    </source>
</evidence>
<dbReference type="InterPro" id="IPR036156">
    <property type="entry name" value="Beta-gal/glucu_dom_sf"/>
</dbReference>
<dbReference type="PANTHER" id="PTHR43730">
    <property type="entry name" value="BETA-MANNOSIDASE"/>
    <property type="match status" value="1"/>
</dbReference>
<keyword evidence="1" id="KW-0378">Hydrolase</keyword>
<evidence type="ECO:0000256" key="1">
    <source>
        <dbReference type="ARBA" id="ARBA00023295"/>
    </source>
</evidence>
<dbReference type="AlphaFoldDB" id="A0A1H3PEM0"/>
<name>A0A1H3PEM0_9BACI</name>
<sequence length="231" mass="26742">MRWKEVHRRHKPYCMGTLYWQMNDRWPVASWSSLEYDGRWKALHYRAKESLKDVAVSFERDGNALKVYLISDHRKTETGELVIRLYELNGSLLEEALFDVTVPNNQSEVAATVHLTDWLANYEPAKVVVSAELTVNDRHIDEKYYYFVCTKDMDPPKATVKVKGTDEPHQFKISADAFAKQVWLATEEEGYFTANFFDLLPGKEKMVRFIPRHPASESKITVTAASMVDMV</sequence>
<dbReference type="Gene3D" id="3.20.20.80">
    <property type="entry name" value="Glycosidases"/>
    <property type="match status" value="1"/>
</dbReference>
<dbReference type="PANTHER" id="PTHR43730:SF1">
    <property type="entry name" value="BETA-MANNOSIDASE"/>
    <property type="match status" value="1"/>
</dbReference>
<dbReference type="Gene3D" id="2.60.40.10">
    <property type="entry name" value="Immunoglobulins"/>
    <property type="match status" value="2"/>
</dbReference>
<dbReference type="GO" id="GO:0004567">
    <property type="term" value="F:beta-mannosidase activity"/>
    <property type="evidence" value="ECO:0007669"/>
    <property type="project" value="TreeGrafter"/>
</dbReference>
<dbReference type="Pfam" id="PF17753">
    <property type="entry name" value="Ig_mannosidase"/>
    <property type="match status" value="1"/>
</dbReference>
<keyword evidence="1" id="KW-0326">Glycosidase</keyword>